<evidence type="ECO:0000313" key="1">
    <source>
        <dbReference type="EMBL" id="GIL45294.1"/>
    </source>
</evidence>
<dbReference type="InterPro" id="IPR038770">
    <property type="entry name" value="Na+/solute_symporter_sf"/>
</dbReference>
<protein>
    <submittedName>
        <fullName evidence="1">Uncharacterized protein</fullName>
    </submittedName>
</protein>
<keyword evidence="2" id="KW-1185">Reference proteome</keyword>
<dbReference type="EMBL" id="BNCO01000003">
    <property type="protein sequence ID" value="GIL45294.1"/>
    <property type="molecule type" value="Genomic_DNA"/>
</dbReference>
<sequence>MYIYTMYMYMQRNRTLEGMVYGSSQQICGATGAASSRDCGAVSLSGRNGVQHRGFPGARGDGALHSHDGRLHISGSRGYTYHHRGVGGDLSACGRKGPLRFHDAAIVGSTLAASAGAVRASGPALMGAVAGLHASGFFLGYVISKALGLSDKICRTMSIEVGMQNSTLGAVLAALHFSDPLTAAPCAVSACTHSVMGSALAAFWQRTTSAEAEAEAELQTVTKTEASDTL</sequence>
<reference evidence="1" key="1">
    <citation type="journal article" date="2021" name="Proc. Natl. Acad. Sci. U.S.A.">
        <title>Three genomes in the algal genus Volvox reveal the fate of a haploid sex-determining region after a transition to homothallism.</title>
        <authorList>
            <person name="Yamamoto K."/>
            <person name="Hamaji T."/>
            <person name="Kawai-Toyooka H."/>
            <person name="Matsuzaki R."/>
            <person name="Takahashi F."/>
            <person name="Nishimura Y."/>
            <person name="Kawachi M."/>
            <person name="Noguchi H."/>
            <person name="Minakuchi Y."/>
            <person name="Umen J.G."/>
            <person name="Toyoda A."/>
            <person name="Nozaki H."/>
        </authorList>
    </citation>
    <scope>NUCLEOTIDE SEQUENCE</scope>
    <source>
        <strain evidence="1">NIES-3780</strain>
    </source>
</reference>
<organism evidence="1 2">
    <name type="scientific">Volvox africanus</name>
    <dbReference type="NCBI Taxonomy" id="51714"/>
    <lineage>
        <taxon>Eukaryota</taxon>
        <taxon>Viridiplantae</taxon>
        <taxon>Chlorophyta</taxon>
        <taxon>core chlorophytes</taxon>
        <taxon>Chlorophyceae</taxon>
        <taxon>CS clade</taxon>
        <taxon>Chlamydomonadales</taxon>
        <taxon>Volvocaceae</taxon>
        <taxon>Volvox</taxon>
    </lineage>
</organism>
<dbReference type="AlphaFoldDB" id="A0A8J4AQG5"/>
<gene>
    <name evidence="1" type="ORF">Vafri_2459</name>
</gene>
<dbReference type="Gene3D" id="1.20.1530.20">
    <property type="match status" value="1"/>
</dbReference>
<dbReference type="PANTHER" id="PTHR10361:SF28">
    <property type="entry name" value="P3 PROTEIN-RELATED"/>
    <property type="match status" value="1"/>
</dbReference>
<evidence type="ECO:0000313" key="2">
    <source>
        <dbReference type="Proteomes" id="UP000747399"/>
    </source>
</evidence>
<name>A0A8J4AQG5_9CHLO</name>
<dbReference type="Proteomes" id="UP000747399">
    <property type="component" value="Unassembled WGS sequence"/>
</dbReference>
<dbReference type="PANTHER" id="PTHR10361">
    <property type="entry name" value="SODIUM-BILE ACID COTRANSPORTER"/>
    <property type="match status" value="1"/>
</dbReference>
<comment type="caution">
    <text evidence="1">The sequence shown here is derived from an EMBL/GenBank/DDBJ whole genome shotgun (WGS) entry which is preliminary data.</text>
</comment>
<dbReference type="InterPro" id="IPR004710">
    <property type="entry name" value="Bilac:Na_transpt"/>
</dbReference>
<accession>A0A8J4AQG5</accession>
<proteinExistence type="predicted"/>